<dbReference type="InterPro" id="IPR003343">
    <property type="entry name" value="Big_2"/>
</dbReference>
<dbReference type="InterPro" id="IPR008964">
    <property type="entry name" value="Invasin/intimin_cell_adhesion"/>
</dbReference>
<sequence>MRHLYYHLTTICLLLIAVFSSCSDSEDVRPNVDRFLRLQHTSITINVGEEYLLKASVDTLAGKNYQLVWSVGNSSLASIEKSDQQMGLIKGLQPGTTTIKVETDDHKLMYFADLTVLEGAPSLKLLTIGSGLANQSANEALVQMAKAAGHPMVVCNIFEDKASLSKHLRNIANNANAYDYKRIDERLNANNQRNQSLRDVVNNENWDYIAIEESADSAGFQKGYKEVLPELIKQLKEWSTNPNLKILIHQPWAYSSTATTPGFKQFDNDQLKMFNSIVTATQSATNQVTRIVPVGTAIQNARTTYLGESVINGDIELNATSGQYIAAMTWIEALFGIDVSASPLMIPQMSEYVNNLYKLSAHNAIIHSKQVIDMVDFKSANPFILDHPIYIDFGDKATPLPFNSFIDPEKPVSNLIDKAGNSTYFNIEATSAFGKLNRREISNTLGFPESVCQDMFFRDGRKPGQGIGSFKVSNMNTTKKYTFVFYGAINDKNTGTRFKVRGVNEGQMDLSNDYNKDKLAIIENIQPRQDGTVDIELTMAPFNTQWGGFFGVNAMIIVPEGYSGSY</sequence>
<dbReference type="AlphaFoldDB" id="D1W3J4"/>
<dbReference type="Pfam" id="PF02368">
    <property type="entry name" value="Big_2"/>
    <property type="match status" value="1"/>
</dbReference>
<dbReference type="RefSeq" id="WP_004348036.1">
    <property type="nucleotide sequence ID" value="NZ_ADEG01000030.1"/>
</dbReference>
<dbReference type="Proteomes" id="UP000005283">
    <property type="component" value="Unassembled WGS sequence"/>
</dbReference>
<dbReference type="EMBL" id="ADEG01000030">
    <property type="protein sequence ID" value="EFA92872.1"/>
    <property type="molecule type" value="Genomic_DNA"/>
</dbReference>
<dbReference type="PROSITE" id="PS51257">
    <property type="entry name" value="PROKAR_LIPOPROTEIN"/>
    <property type="match status" value="1"/>
</dbReference>
<dbReference type="Pfam" id="PF16227">
    <property type="entry name" value="DUF4886"/>
    <property type="match status" value="1"/>
</dbReference>
<organism evidence="3 4">
    <name type="scientific">Hoylesella buccalis ATCC 35310</name>
    <dbReference type="NCBI Taxonomy" id="679190"/>
    <lineage>
        <taxon>Bacteria</taxon>
        <taxon>Pseudomonadati</taxon>
        <taxon>Bacteroidota</taxon>
        <taxon>Bacteroidia</taxon>
        <taxon>Bacteroidales</taxon>
        <taxon>Prevotellaceae</taxon>
        <taxon>Hoylesella</taxon>
    </lineage>
</organism>
<name>D1W3J4_9BACT</name>
<dbReference type="InterPro" id="IPR036514">
    <property type="entry name" value="SGNH_hydro_sf"/>
</dbReference>
<accession>D1W3J4</accession>
<dbReference type="InterPro" id="IPR032616">
    <property type="entry name" value="DUF4886"/>
</dbReference>
<gene>
    <name evidence="3" type="ORF">HMPREF0650_2063</name>
</gene>
<dbReference type="SUPFAM" id="SSF49373">
    <property type="entry name" value="Invasin/intimin cell-adhesion fragments"/>
    <property type="match status" value="1"/>
</dbReference>
<evidence type="ECO:0000313" key="3">
    <source>
        <dbReference type="EMBL" id="EFA92872.1"/>
    </source>
</evidence>
<keyword evidence="1" id="KW-0732">Signal</keyword>
<dbReference type="Gene3D" id="3.40.50.1110">
    <property type="entry name" value="SGNH hydrolase"/>
    <property type="match status" value="1"/>
</dbReference>
<dbReference type="Gene3D" id="2.60.40.1080">
    <property type="match status" value="1"/>
</dbReference>
<comment type="caution">
    <text evidence="3">The sequence shown here is derived from an EMBL/GenBank/DDBJ whole genome shotgun (WGS) entry which is preliminary data.</text>
</comment>
<feature type="signal peptide" evidence="1">
    <location>
        <begin position="1"/>
        <end position="22"/>
    </location>
</feature>
<proteinExistence type="predicted"/>
<dbReference type="SMART" id="SM00635">
    <property type="entry name" value="BID_2"/>
    <property type="match status" value="1"/>
</dbReference>
<keyword evidence="4" id="KW-1185">Reference proteome</keyword>
<dbReference type="STRING" id="679190.HMPREF0650_2063"/>
<evidence type="ECO:0000259" key="2">
    <source>
        <dbReference type="SMART" id="SM00635"/>
    </source>
</evidence>
<protein>
    <recommendedName>
        <fullName evidence="2">BIG2 domain-containing protein</fullName>
    </recommendedName>
</protein>
<dbReference type="GO" id="GO:0016788">
    <property type="term" value="F:hydrolase activity, acting on ester bonds"/>
    <property type="evidence" value="ECO:0007669"/>
    <property type="project" value="UniProtKB-ARBA"/>
</dbReference>
<evidence type="ECO:0000256" key="1">
    <source>
        <dbReference type="SAM" id="SignalP"/>
    </source>
</evidence>
<dbReference type="eggNOG" id="ENOG502Z83M">
    <property type="taxonomic scope" value="Bacteria"/>
</dbReference>
<evidence type="ECO:0000313" key="4">
    <source>
        <dbReference type="Proteomes" id="UP000005283"/>
    </source>
</evidence>
<reference evidence="3 4" key="1">
    <citation type="submission" date="2009-12" db="EMBL/GenBank/DDBJ databases">
        <title>Genome Sequence of Prevotella buccalis ATCC 35310.</title>
        <authorList>
            <person name="Durkin A.S."/>
            <person name="Madupu R."/>
            <person name="Torralba M."/>
            <person name="Methe B."/>
            <person name="Sutton G."/>
            <person name="Strausberg R.L."/>
            <person name="Nelson K.E."/>
        </authorList>
    </citation>
    <scope>NUCLEOTIDE SEQUENCE [LARGE SCALE GENOMIC DNA]</scope>
    <source>
        <strain evidence="3 4">ATCC 35310</strain>
    </source>
</reference>
<feature type="domain" description="BIG2" evidence="2">
    <location>
        <begin position="32"/>
        <end position="112"/>
    </location>
</feature>
<feature type="chain" id="PRO_5003027471" description="BIG2 domain-containing protein" evidence="1">
    <location>
        <begin position="23"/>
        <end position="566"/>
    </location>
</feature>